<feature type="domain" description="RRM" evidence="4">
    <location>
        <begin position="124"/>
        <end position="201"/>
    </location>
</feature>
<evidence type="ECO:0000313" key="5">
    <source>
        <dbReference type="EMBL" id="KXN70232.1"/>
    </source>
</evidence>
<proteinExistence type="predicted"/>
<feature type="compositionally biased region" description="Polar residues" evidence="3">
    <location>
        <begin position="279"/>
        <end position="291"/>
    </location>
</feature>
<evidence type="ECO:0000256" key="1">
    <source>
        <dbReference type="ARBA" id="ARBA00022884"/>
    </source>
</evidence>
<dbReference type="OrthoDB" id="407442at2759"/>
<feature type="compositionally biased region" description="Polar residues" evidence="3">
    <location>
        <begin position="216"/>
        <end position="228"/>
    </location>
</feature>
<dbReference type="Pfam" id="PF00076">
    <property type="entry name" value="RRM_1"/>
    <property type="match status" value="2"/>
</dbReference>
<dbReference type="EMBL" id="KQ964508">
    <property type="protein sequence ID" value="KXN70232.1"/>
    <property type="molecule type" value="Genomic_DNA"/>
</dbReference>
<dbReference type="InterPro" id="IPR000504">
    <property type="entry name" value="RRM_dom"/>
</dbReference>
<sequence>MKPKPKKNFNKPATGTGYPGELIDYSRCHKNPKEFGKFVLFLKKVDLTAEQLEIYFRKFGIKEVNKVSLEENRDVKFVLEFETSIDAERVYCLFNSSYVPELESVIEVSPDINNFNLFSKTQTKHFKIINISPNVTPLKLYHEFRVFGPIVNIITGQTSNNKNLGPAFILYKYEDSNQKALKYRNQKKFFKSIIYLSEYEDSLPAKIILTQHDRSNSSSKFNSPTELRSPTELPSELPFVDSKTNKKSKKKKSKQQESKIKDILDTANYSEPLPDRSYTESPIPNNRPTSTSPIHDIIKSVKFQLPQPVTVTAGPPQHSEFVDNDYPPVIKRAIPGRLGHLRSKSYSYHANMDHIPPDSNPELPSMSTILSNQQKFVYQYLQSSNPPNNNANDQYRPHQTHSHSRSSSAYQQDLLMSHRKPNHAGFHSHSRHASLMGPALGRGPSYEDRMNFQQQQQQQQQQHLKGHLYVSNLPIRIDENALTQLFQPYGELTSVRVIKNEMGQPKGYGFVQFQKLEDAVKSMESLNQAEIDGNTLHVEFAASKSQKQAKLISQQSNMNFYYEKFNYSGIVELSHVPKDAISQILYKVIKLSIVHQSKLESVVSNLIEFYNSDIDLLLNDEEFLREKVTECYQIAIIRSKKFQPSVKLIQNINLIQQRLSKSISTHSQEEMGIKLFEFISCMGLNNPVDVCVEIMKVTQNFEDLIQCIQYQSKELLDLCTFLDTKF</sequence>
<dbReference type="Gene3D" id="3.30.70.330">
    <property type="match status" value="2"/>
</dbReference>
<evidence type="ECO:0000313" key="6">
    <source>
        <dbReference type="Proteomes" id="UP000070444"/>
    </source>
</evidence>
<dbReference type="AlphaFoldDB" id="A0A137P5D8"/>
<feature type="region of interest" description="Disordered" evidence="3">
    <location>
        <begin position="382"/>
        <end position="411"/>
    </location>
</feature>
<dbReference type="Proteomes" id="UP000070444">
    <property type="component" value="Unassembled WGS sequence"/>
</dbReference>
<dbReference type="InterPro" id="IPR035979">
    <property type="entry name" value="RBD_domain_sf"/>
</dbReference>
<keyword evidence="1 2" id="KW-0694">RNA-binding</keyword>
<protein>
    <recommendedName>
        <fullName evidence="4">RRM domain-containing protein</fullName>
    </recommendedName>
</protein>
<name>A0A137P5D8_CONC2</name>
<feature type="region of interest" description="Disordered" evidence="3">
    <location>
        <begin position="214"/>
        <end position="291"/>
    </location>
</feature>
<evidence type="ECO:0000259" key="4">
    <source>
        <dbReference type="PROSITE" id="PS50102"/>
    </source>
</evidence>
<dbReference type="InterPro" id="IPR012677">
    <property type="entry name" value="Nucleotide-bd_a/b_plait_sf"/>
</dbReference>
<feature type="compositionally biased region" description="Polar residues" evidence="3">
    <location>
        <begin position="382"/>
        <end position="393"/>
    </location>
</feature>
<organism evidence="5 6">
    <name type="scientific">Conidiobolus coronatus (strain ATCC 28846 / CBS 209.66 / NRRL 28638)</name>
    <name type="common">Delacroixia coronata</name>
    <dbReference type="NCBI Taxonomy" id="796925"/>
    <lineage>
        <taxon>Eukaryota</taxon>
        <taxon>Fungi</taxon>
        <taxon>Fungi incertae sedis</taxon>
        <taxon>Zoopagomycota</taxon>
        <taxon>Entomophthoromycotina</taxon>
        <taxon>Entomophthoromycetes</taxon>
        <taxon>Entomophthorales</taxon>
        <taxon>Ancylistaceae</taxon>
        <taxon>Conidiobolus</taxon>
    </lineage>
</organism>
<evidence type="ECO:0000256" key="3">
    <source>
        <dbReference type="SAM" id="MobiDB-lite"/>
    </source>
</evidence>
<dbReference type="GO" id="GO:0003723">
    <property type="term" value="F:RNA binding"/>
    <property type="evidence" value="ECO:0007669"/>
    <property type="project" value="UniProtKB-UniRule"/>
</dbReference>
<dbReference type="SMART" id="SM00360">
    <property type="entry name" value="RRM"/>
    <property type="match status" value="2"/>
</dbReference>
<accession>A0A137P5D8</accession>
<dbReference type="CDD" id="cd00590">
    <property type="entry name" value="RRM_SF"/>
    <property type="match status" value="2"/>
</dbReference>
<evidence type="ECO:0000256" key="2">
    <source>
        <dbReference type="PROSITE-ProRule" id="PRU00176"/>
    </source>
</evidence>
<gene>
    <name evidence="5" type="ORF">CONCODRAFT_70815</name>
</gene>
<keyword evidence="6" id="KW-1185">Reference proteome</keyword>
<dbReference type="STRING" id="796925.A0A137P5D8"/>
<feature type="compositionally biased region" description="Basic and acidic residues" evidence="3">
    <location>
        <begin position="254"/>
        <end position="264"/>
    </location>
</feature>
<reference evidence="5 6" key="1">
    <citation type="journal article" date="2015" name="Genome Biol. Evol.">
        <title>Phylogenomic analyses indicate that early fungi evolved digesting cell walls of algal ancestors of land plants.</title>
        <authorList>
            <person name="Chang Y."/>
            <person name="Wang S."/>
            <person name="Sekimoto S."/>
            <person name="Aerts A.L."/>
            <person name="Choi C."/>
            <person name="Clum A."/>
            <person name="LaButti K.M."/>
            <person name="Lindquist E.A."/>
            <person name="Yee Ngan C."/>
            <person name="Ohm R.A."/>
            <person name="Salamov A.A."/>
            <person name="Grigoriev I.V."/>
            <person name="Spatafora J.W."/>
            <person name="Berbee M.L."/>
        </authorList>
    </citation>
    <scope>NUCLEOTIDE SEQUENCE [LARGE SCALE GENOMIC DNA]</scope>
    <source>
        <strain evidence="5 6">NRRL 28638</strain>
    </source>
</reference>
<dbReference type="PANTHER" id="PTHR10352">
    <property type="entry name" value="EUKARYOTIC TRANSLATION INITIATION FACTOR 3 SUBUNIT G"/>
    <property type="match status" value="1"/>
</dbReference>
<dbReference type="SUPFAM" id="SSF54928">
    <property type="entry name" value="RNA-binding domain, RBD"/>
    <property type="match status" value="2"/>
</dbReference>
<feature type="domain" description="RRM" evidence="4">
    <location>
        <begin position="466"/>
        <end position="543"/>
    </location>
</feature>
<dbReference type="PROSITE" id="PS50102">
    <property type="entry name" value="RRM"/>
    <property type="match status" value="2"/>
</dbReference>